<dbReference type="Proteomes" id="UP000288805">
    <property type="component" value="Unassembled WGS sequence"/>
</dbReference>
<dbReference type="AlphaFoldDB" id="A0A438BQM4"/>
<reference evidence="1 2" key="1">
    <citation type="journal article" date="2018" name="PLoS Genet.">
        <title>Population sequencing reveals clonal diversity and ancestral inbreeding in the grapevine cultivar Chardonnay.</title>
        <authorList>
            <person name="Roach M.J."/>
            <person name="Johnson D.L."/>
            <person name="Bohlmann J."/>
            <person name="van Vuuren H.J."/>
            <person name="Jones S.J."/>
            <person name="Pretorius I.S."/>
            <person name="Schmidt S.A."/>
            <person name="Borneman A.R."/>
        </authorList>
    </citation>
    <scope>NUCLEOTIDE SEQUENCE [LARGE SCALE GENOMIC DNA]</scope>
    <source>
        <strain evidence="2">cv. Chardonnay</strain>
        <tissue evidence="1">Leaf</tissue>
    </source>
</reference>
<evidence type="ECO:0000313" key="2">
    <source>
        <dbReference type="Proteomes" id="UP000288805"/>
    </source>
</evidence>
<gene>
    <name evidence="1" type="ORF">CK203_111557</name>
</gene>
<protein>
    <submittedName>
        <fullName evidence="1">Uncharacterized protein</fullName>
    </submittedName>
</protein>
<proteinExistence type="predicted"/>
<organism evidence="1 2">
    <name type="scientific">Vitis vinifera</name>
    <name type="common">Grape</name>
    <dbReference type="NCBI Taxonomy" id="29760"/>
    <lineage>
        <taxon>Eukaryota</taxon>
        <taxon>Viridiplantae</taxon>
        <taxon>Streptophyta</taxon>
        <taxon>Embryophyta</taxon>
        <taxon>Tracheophyta</taxon>
        <taxon>Spermatophyta</taxon>
        <taxon>Magnoliopsida</taxon>
        <taxon>eudicotyledons</taxon>
        <taxon>Gunneridae</taxon>
        <taxon>Pentapetalae</taxon>
        <taxon>rosids</taxon>
        <taxon>Vitales</taxon>
        <taxon>Vitaceae</taxon>
        <taxon>Viteae</taxon>
        <taxon>Vitis</taxon>
    </lineage>
</organism>
<accession>A0A438BQM4</accession>
<comment type="caution">
    <text evidence="1">The sequence shown here is derived from an EMBL/GenBank/DDBJ whole genome shotgun (WGS) entry which is preliminary data.</text>
</comment>
<dbReference type="EMBL" id="QGNW01002659">
    <property type="protein sequence ID" value="RVW13263.1"/>
    <property type="molecule type" value="Genomic_DNA"/>
</dbReference>
<evidence type="ECO:0000313" key="1">
    <source>
        <dbReference type="EMBL" id="RVW13263.1"/>
    </source>
</evidence>
<name>A0A438BQM4_VITVI</name>
<sequence>MSDKLASTLASIQKFMAGVNRRLDQIESSRKDHHPVGISTDKTVPHASQTVHVLPPKTSHGVPFHILDHCETAPPPIATVSPPIVTTIDDTRLAKQEARDNILTASLAAKFRMPYIERYSGINCPKIYLRLYNTVMKAHGINDAQLVAIFPMSLMLTLMYLDESRRPPDRGQTSLFLPLSVVGGQRIPFQDLKSLVHATSSVKEAIARGLWIDTAPSPDGKGKKPIGLSSRTGEVDTISYQHQRPAHHSPYRSPTVRAHFSHPQHQYQSVYVQ</sequence>